<dbReference type="GeneID" id="81371282"/>
<protein>
    <recommendedName>
        <fullName evidence="3">Ankyrin repeat protein</fullName>
    </recommendedName>
</protein>
<dbReference type="Pfam" id="PF13637">
    <property type="entry name" value="Ank_4"/>
    <property type="match status" value="1"/>
</dbReference>
<sequence length="144" mass="16195">MACSDKLNDCEQPGDTIFNILFEAGSDPNSKDENGDTPLHMAARSSFSVGLRILRRDGRADFMAKINRGNLPLYEGIGMINTSSDESMVELRRAYTDCNLVNSDGKTIWDLIQKNLDFDDMEYFTEAFSRVLLEDEESESESGF</sequence>
<keyword evidence="2" id="KW-1185">Reference proteome</keyword>
<accession>A0A9W9VZU5</accession>
<dbReference type="Proteomes" id="UP001147747">
    <property type="component" value="Unassembled WGS sequence"/>
</dbReference>
<evidence type="ECO:0000313" key="1">
    <source>
        <dbReference type="EMBL" id="KAJ5392175.1"/>
    </source>
</evidence>
<reference evidence="1" key="1">
    <citation type="submission" date="2022-12" db="EMBL/GenBank/DDBJ databases">
        <authorList>
            <person name="Petersen C."/>
        </authorList>
    </citation>
    <scope>NUCLEOTIDE SEQUENCE</scope>
    <source>
        <strain evidence="1">IBT 29677</strain>
    </source>
</reference>
<evidence type="ECO:0008006" key="3">
    <source>
        <dbReference type="Google" id="ProtNLM"/>
    </source>
</evidence>
<dbReference type="Gene3D" id="1.25.40.20">
    <property type="entry name" value="Ankyrin repeat-containing domain"/>
    <property type="match status" value="1"/>
</dbReference>
<evidence type="ECO:0000313" key="2">
    <source>
        <dbReference type="Proteomes" id="UP001147747"/>
    </source>
</evidence>
<dbReference type="AlphaFoldDB" id="A0A9W9VZU5"/>
<dbReference type="OrthoDB" id="366390at2759"/>
<name>A0A9W9VZU5_9EURO</name>
<dbReference type="SUPFAM" id="SSF48403">
    <property type="entry name" value="Ankyrin repeat"/>
    <property type="match status" value="1"/>
</dbReference>
<proteinExistence type="predicted"/>
<dbReference type="RefSeq" id="XP_056487853.1">
    <property type="nucleotide sequence ID" value="XM_056632302.1"/>
</dbReference>
<gene>
    <name evidence="1" type="ORF">N7509_007665</name>
</gene>
<dbReference type="InterPro" id="IPR002110">
    <property type="entry name" value="Ankyrin_rpt"/>
</dbReference>
<reference evidence="1" key="2">
    <citation type="journal article" date="2023" name="IMA Fungus">
        <title>Comparative genomic study of the Penicillium genus elucidates a diverse pangenome and 15 lateral gene transfer events.</title>
        <authorList>
            <person name="Petersen C."/>
            <person name="Sorensen T."/>
            <person name="Nielsen M.R."/>
            <person name="Sondergaard T.E."/>
            <person name="Sorensen J.L."/>
            <person name="Fitzpatrick D.A."/>
            <person name="Frisvad J.C."/>
            <person name="Nielsen K.L."/>
        </authorList>
    </citation>
    <scope>NUCLEOTIDE SEQUENCE</scope>
    <source>
        <strain evidence="1">IBT 29677</strain>
    </source>
</reference>
<dbReference type="InterPro" id="IPR036770">
    <property type="entry name" value="Ankyrin_rpt-contain_sf"/>
</dbReference>
<dbReference type="EMBL" id="JAPZBU010000008">
    <property type="protein sequence ID" value="KAJ5392175.1"/>
    <property type="molecule type" value="Genomic_DNA"/>
</dbReference>
<organism evidence="1 2">
    <name type="scientific">Penicillium cosmopolitanum</name>
    <dbReference type="NCBI Taxonomy" id="1131564"/>
    <lineage>
        <taxon>Eukaryota</taxon>
        <taxon>Fungi</taxon>
        <taxon>Dikarya</taxon>
        <taxon>Ascomycota</taxon>
        <taxon>Pezizomycotina</taxon>
        <taxon>Eurotiomycetes</taxon>
        <taxon>Eurotiomycetidae</taxon>
        <taxon>Eurotiales</taxon>
        <taxon>Aspergillaceae</taxon>
        <taxon>Penicillium</taxon>
    </lineage>
</organism>
<comment type="caution">
    <text evidence="1">The sequence shown here is derived from an EMBL/GenBank/DDBJ whole genome shotgun (WGS) entry which is preliminary data.</text>
</comment>